<protein>
    <recommendedName>
        <fullName evidence="1">Heterokaryon incompatibility domain-containing protein</fullName>
    </recommendedName>
</protein>
<dbReference type="Proteomes" id="UP001160390">
    <property type="component" value="Unassembled WGS sequence"/>
</dbReference>
<gene>
    <name evidence="2" type="ORF">CCHLO57077_00018852</name>
</gene>
<dbReference type="EMBL" id="CABFNP030000447">
    <property type="protein sequence ID" value="CAI6016250.1"/>
    <property type="molecule type" value="Genomic_DNA"/>
</dbReference>
<evidence type="ECO:0000313" key="2">
    <source>
        <dbReference type="EMBL" id="CAI6016250.1"/>
    </source>
</evidence>
<dbReference type="InterPro" id="IPR010730">
    <property type="entry name" value="HET"/>
</dbReference>
<proteinExistence type="predicted"/>
<sequence length="659" mass="75215">MAQELETPLDFHSQQFRLFTLSPSGDKDSPIEGSIQRTNFNDAAPFEVLSYVRESSKLMNLIYIDQEAVLVPANVGAALRRLRYHNEPRHLWVDFICVDQRSLSERSFYIRFMKTILRKCVRVLVWLGPNLTPPGEPSTASEEDVGKGLQLMERVCNKDPSLLQDLELQGLEAYRPYRAADGITDPELEAKIDLHVTRLVTLEQQQDLENALQNPPAWKDLWTIRDICLAPQVHLFAGSHVVDWAKIEDFLDDGSYAKTIYGQDHIWGKGWILSLMMKMVAEIYHQRQIMRNVLAGSVVQSEQSLLAVMEQFRFVETADPRNLIHSMINLATDMDDLKIDYGDSLGRLFSNLTELLINRDENLNVISLGPWRSFSADTFDRCYGYSITSPTGEKPSWAANFQKSPHGRLFPHNCPYKAGRPSCEVPCRVIDGKVLVAKGVKLGRVGKIKQSDYDYQKGMDWINPEGGPRVMRKDSLPVEYLDLYLDRAVLTESDATTQEYVTGESYFRAFWRTLVMDCGSPPTIRLTARQIESEDAIVRAEWPRRILDMETHGSVSVKEPCFSDRKINMMWNTVYFNWTFSMTENGLYVMLVPPAREGDIIACLDGCLVPLVLRPTEGAKEHFEIITFAYVHGFMDGEATNSLFLQEKLGLQEQEIWLV</sequence>
<evidence type="ECO:0000313" key="3">
    <source>
        <dbReference type="Proteomes" id="UP001160390"/>
    </source>
</evidence>
<dbReference type="PANTHER" id="PTHR24148:SF64">
    <property type="entry name" value="HETEROKARYON INCOMPATIBILITY DOMAIN-CONTAINING PROTEIN"/>
    <property type="match status" value="1"/>
</dbReference>
<organism evidence="2 3">
    <name type="scientific">Clonostachys chloroleuca</name>
    <dbReference type="NCBI Taxonomy" id="1926264"/>
    <lineage>
        <taxon>Eukaryota</taxon>
        <taxon>Fungi</taxon>
        <taxon>Dikarya</taxon>
        <taxon>Ascomycota</taxon>
        <taxon>Pezizomycotina</taxon>
        <taxon>Sordariomycetes</taxon>
        <taxon>Hypocreomycetidae</taxon>
        <taxon>Hypocreales</taxon>
        <taxon>Bionectriaceae</taxon>
        <taxon>Clonostachys</taxon>
    </lineage>
</organism>
<name>A0AA35PVZ8_9HYPO</name>
<dbReference type="AlphaFoldDB" id="A0AA35PVZ8"/>
<accession>A0AA35PVZ8</accession>
<evidence type="ECO:0000259" key="1">
    <source>
        <dbReference type="Pfam" id="PF06985"/>
    </source>
</evidence>
<dbReference type="InterPro" id="IPR052895">
    <property type="entry name" value="HetReg/Transcr_Mod"/>
</dbReference>
<comment type="caution">
    <text evidence="2">The sequence shown here is derived from an EMBL/GenBank/DDBJ whole genome shotgun (WGS) entry which is preliminary data.</text>
</comment>
<feature type="domain" description="Heterokaryon incompatibility" evidence="1">
    <location>
        <begin position="46"/>
        <end position="133"/>
    </location>
</feature>
<keyword evidence="3" id="KW-1185">Reference proteome</keyword>
<dbReference type="PANTHER" id="PTHR24148">
    <property type="entry name" value="ANKYRIN REPEAT DOMAIN-CONTAINING PROTEIN 39 HOMOLOG-RELATED"/>
    <property type="match status" value="1"/>
</dbReference>
<dbReference type="Pfam" id="PF06985">
    <property type="entry name" value="HET"/>
    <property type="match status" value="1"/>
</dbReference>
<reference evidence="2" key="1">
    <citation type="submission" date="2023-01" db="EMBL/GenBank/DDBJ databases">
        <authorList>
            <person name="Piombo E."/>
        </authorList>
    </citation>
    <scope>NUCLEOTIDE SEQUENCE</scope>
</reference>